<dbReference type="GO" id="GO:0009055">
    <property type="term" value="F:electron transfer activity"/>
    <property type="evidence" value="ECO:0007669"/>
    <property type="project" value="InterPro"/>
</dbReference>
<keyword evidence="7" id="KW-1185">Reference proteome</keyword>
<dbReference type="OrthoDB" id="9811281at2"/>
<evidence type="ECO:0000259" key="5">
    <source>
        <dbReference type="PROSITE" id="PS51007"/>
    </source>
</evidence>
<gene>
    <name evidence="6" type="ORF">D3227_35785</name>
</gene>
<dbReference type="PROSITE" id="PS51007">
    <property type="entry name" value="CYTC"/>
    <property type="match status" value="1"/>
</dbReference>
<protein>
    <submittedName>
        <fullName evidence="6">Cytochrome c</fullName>
    </submittedName>
</protein>
<dbReference type="PANTHER" id="PTHR35008:SF4">
    <property type="entry name" value="BLL4482 PROTEIN"/>
    <property type="match status" value="1"/>
</dbReference>
<keyword evidence="3 4" id="KW-0408">Iron</keyword>
<organism evidence="6 7">
    <name type="scientific">Mesorhizobium waimense</name>
    <dbReference type="NCBI Taxonomy" id="1300307"/>
    <lineage>
        <taxon>Bacteria</taxon>
        <taxon>Pseudomonadati</taxon>
        <taxon>Pseudomonadota</taxon>
        <taxon>Alphaproteobacteria</taxon>
        <taxon>Hyphomicrobiales</taxon>
        <taxon>Phyllobacteriaceae</taxon>
        <taxon>Mesorhizobium</taxon>
    </lineage>
</organism>
<dbReference type="Gene3D" id="1.10.760.10">
    <property type="entry name" value="Cytochrome c-like domain"/>
    <property type="match status" value="1"/>
</dbReference>
<dbReference type="EMBL" id="QZWZ01000060">
    <property type="protein sequence ID" value="RJT27723.1"/>
    <property type="molecule type" value="Genomic_DNA"/>
</dbReference>
<sequence length="166" mass="18420">MDRRLAGRFAVAAAVAASSAIAAVGGYMFLVGSSSALLEPDDSQLVAHGKVIYMEHCASCHGRNLEGQPDWKTLDKEGFLPGPPHDESGHTWHHPDTTLFKITKLGIAEAANLKDYKTRMAGFRETLSDDDIIAALSFIKSRWPEDVRRRHDQLNRAYERRDSSAR</sequence>
<accession>A0A3A5JZQ1</accession>
<keyword evidence="1 4" id="KW-0349">Heme</keyword>
<dbReference type="InterPro" id="IPR036909">
    <property type="entry name" value="Cyt_c-like_dom_sf"/>
</dbReference>
<evidence type="ECO:0000256" key="1">
    <source>
        <dbReference type="ARBA" id="ARBA00022617"/>
    </source>
</evidence>
<dbReference type="SUPFAM" id="SSF46626">
    <property type="entry name" value="Cytochrome c"/>
    <property type="match status" value="1"/>
</dbReference>
<reference evidence="6 7" key="1">
    <citation type="submission" date="2018-09" db="EMBL/GenBank/DDBJ databases">
        <title>Mesorhizobium carmichaelinearum sp. nov. isolated from Carmichaelinea spp. root nodules in New Zealand.</title>
        <authorList>
            <person name="De Meyer S.E."/>
        </authorList>
    </citation>
    <scope>NUCLEOTIDE SEQUENCE [LARGE SCALE GENOMIC DNA]</scope>
    <source>
        <strain evidence="6 7">ICMP19557</strain>
    </source>
</reference>
<evidence type="ECO:0000313" key="6">
    <source>
        <dbReference type="EMBL" id="RJT27723.1"/>
    </source>
</evidence>
<evidence type="ECO:0000313" key="7">
    <source>
        <dbReference type="Proteomes" id="UP000272706"/>
    </source>
</evidence>
<dbReference type="GO" id="GO:0046872">
    <property type="term" value="F:metal ion binding"/>
    <property type="evidence" value="ECO:0007669"/>
    <property type="project" value="UniProtKB-KW"/>
</dbReference>
<comment type="caution">
    <text evidence="6">The sequence shown here is derived from an EMBL/GenBank/DDBJ whole genome shotgun (WGS) entry which is preliminary data.</text>
</comment>
<dbReference type="GO" id="GO:0020037">
    <property type="term" value="F:heme binding"/>
    <property type="evidence" value="ECO:0007669"/>
    <property type="project" value="InterPro"/>
</dbReference>
<dbReference type="AlphaFoldDB" id="A0A3A5JZQ1"/>
<dbReference type="InterPro" id="IPR051459">
    <property type="entry name" value="Cytochrome_c-type_DH"/>
</dbReference>
<name>A0A3A5JZQ1_9HYPH</name>
<proteinExistence type="predicted"/>
<dbReference type="InterPro" id="IPR009056">
    <property type="entry name" value="Cyt_c-like_dom"/>
</dbReference>
<evidence type="ECO:0000256" key="2">
    <source>
        <dbReference type="ARBA" id="ARBA00022723"/>
    </source>
</evidence>
<evidence type="ECO:0000256" key="3">
    <source>
        <dbReference type="ARBA" id="ARBA00023004"/>
    </source>
</evidence>
<dbReference type="PANTHER" id="PTHR35008">
    <property type="entry name" value="BLL4482 PROTEIN-RELATED"/>
    <property type="match status" value="1"/>
</dbReference>
<evidence type="ECO:0000256" key="4">
    <source>
        <dbReference type="PROSITE-ProRule" id="PRU00433"/>
    </source>
</evidence>
<feature type="domain" description="Cytochrome c" evidence="5">
    <location>
        <begin position="44"/>
        <end position="143"/>
    </location>
</feature>
<dbReference type="Pfam" id="PF00034">
    <property type="entry name" value="Cytochrom_C"/>
    <property type="match status" value="1"/>
</dbReference>
<dbReference type="Proteomes" id="UP000272706">
    <property type="component" value="Unassembled WGS sequence"/>
</dbReference>
<keyword evidence="2 4" id="KW-0479">Metal-binding</keyword>